<dbReference type="InterPro" id="IPR027417">
    <property type="entry name" value="P-loop_NTPase"/>
</dbReference>
<dbReference type="InterPro" id="IPR003439">
    <property type="entry name" value="ABC_transporter-like_ATP-bd"/>
</dbReference>
<keyword evidence="3 5" id="KW-0067">ATP-binding</keyword>
<evidence type="ECO:0000259" key="4">
    <source>
        <dbReference type="PROSITE" id="PS50893"/>
    </source>
</evidence>
<keyword evidence="2" id="KW-0547">Nucleotide-binding</keyword>
<keyword evidence="6" id="KW-1185">Reference proteome</keyword>
<organism evidence="5 6">
    <name type="scientific">Acidilutibacter cellobiosedens</name>
    <dbReference type="NCBI Taxonomy" id="2507161"/>
    <lineage>
        <taxon>Bacteria</taxon>
        <taxon>Bacillati</taxon>
        <taxon>Bacillota</taxon>
        <taxon>Tissierellia</taxon>
        <taxon>Tissierellales</taxon>
        <taxon>Acidilutibacteraceae</taxon>
        <taxon>Acidilutibacter</taxon>
    </lineage>
</organism>
<dbReference type="SUPFAM" id="SSF52540">
    <property type="entry name" value="P-loop containing nucleoside triphosphate hydrolases"/>
    <property type="match status" value="1"/>
</dbReference>
<protein>
    <submittedName>
        <fullName evidence="5">ATP-binding cassette domain-containing protein</fullName>
    </submittedName>
</protein>
<dbReference type="Proteomes" id="UP000287969">
    <property type="component" value="Chromosome"/>
</dbReference>
<evidence type="ECO:0000256" key="2">
    <source>
        <dbReference type="ARBA" id="ARBA00022741"/>
    </source>
</evidence>
<dbReference type="InterPro" id="IPR003593">
    <property type="entry name" value="AAA+_ATPase"/>
</dbReference>
<dbReference type="OrthoDB" id="9804819at2"/>
<keyword evidence="1" id="KW-0813">Transport</keyword>
<dbReference type="SMART" id="SM00382">
    <property type="entry name" value="AAA"/>
    <property type="match status" value="1"/>
</dbReference>
<dbReference type="GO" id="GO:0016887">
    <property type="term" value="F:ATP hydrolysis activity"/>
    <property type="evidence" value="ECO:0007669"/>
    <property type="project" value="InterPro"/>
</dbReference>
<dbReference type="PANTHER" id="PTHR42711">
    <property type="entry name" value="ABC TRANSPORTER ATP-BINDING PROTEIN"/>
    <property type="match status" value="1"/>
</dbReference>
<dbReference type="PROSITE" id="PS50893">
    <property type="entry name" value="ABC_TRANSPORTER_2"/>
    <property type="match status" value="1"/>
</dbReference>
<reference evidence="6" key="1">
    <citation type="submission" date="2019-01" db="EMBL/GenBank/DDBJ databases">
        <title>Draft genomes of a novel of Sporanaerobacter strains.</title>
        <authorList>
            <person name="Ma S."/>
        </authorList>
    </citation>
    <scope>NUCLEOTIDE SEQUENCE [LARGE SCALE GENOMIC DNA]</scope>
    <source>
        <strain evidence="6">NJN-17</strain>
    </source>
</reference>
<sequence length="322" mass="36979">MRAIEVNSLTKCFKTLQKDIGIKNSLKSLFKREYRNILALDDISFSIEEGEVIGLIGLNGAGKTTLLKCLAGLIYPTKGEIKVLNTNPWNKENDFLKNIGFIMGQRGQLSLDLSAIDALKIEKEIYEIDDEWFKEELDELCQLMRVDHLLKTQLRKVSLGERMKLEIISVLLHKPELILLDEPTIGLDFIAQDNIRKFLIQYNNEHNSTMIVTSHNLVDIEKLCSKILLLNNGKLIYDGSLENFKRLYALKKKTIIVNHKESTNFDTILKFIKKQDKFKTILEVPQENLKEVKTILGSQESVTQITIEEDKLEDILSNMLLN</sequence>
<dbReference type="Pfam" id="PF00005">
    <property type="entry name" value="ABC_tran"/>
    <property type="match status" value="1"/>
</dbReference>
<dbReference type="InterPro" id="IPR050763">
    <property type="entry name" value="ABC_transporter_ATP-binding"/>
</dbReference>
<evidence type="ECO:0000313" key="6">
    <source>
        <dbReference type="Proteomes" id="UP000287969"/>
    </source>
</evidence>
<feature type="domain" description="ABC transporter" evidence="4">
    <location>
        <begin position="24"/>
        <end position="257"/>
    </location>
</feature>
<gene>
    <name evidence="5" type="ORF">EQM13_17975</name>
</gene>
<dbReference type="Gene3D" id="3.40.50.300">
    <property type="entry name" value="P-loop containing nucleotide triphosphate hydrolases"/>
    <property type="match status" value="1"/>
</dbReference>
<evidence type="ECO:0000256" key="1">
    <source>
        <dbReference type="ARBA" id="ARBA00022448"/>
    </source>
</evidence>
<dbReference type="PANTHER" id="PTHR42711:SF4">
    <property type="entry name" value="ABC TRANSPORTER RELATED"/>
    <property type="match status" value="1"/>
</dbReference>
<dbReference type="PROSITE" id="PS00211">
    <property type="entry name" value="ABC_TRANSPORTER_1"/>
    <property type="match status" value="1"/>
</dbReference>
<dbReference type="RefSeq" id="WP_128753416.1">
    <property type="nucleotide sequence ID" value="NZ_CP035282.1"/>
</dbReference>
<dbReference type="AlphaFoldDB" id="A0A410QGT5"/>
<dbReference type="KEGG" id="spoa:EQM13_17975"/>
<evidence type="ECO:0000313" key="5">
    <source>
        <dbReference type="EMBL" id="QAT63312.1"/>
    </source>
</evidence>
<dbReference type="GO" id="GO:0005524">
    <property type="term" value="F:ATP binding"/>
    <property type="evidence" value="ECO:0007669"/>
    <property type="project" value="UniProtKB-KW"/>
</dbReference>
<accession>A0A410QGT5</accession>
<name>A0A410QGT5_9FIRM</name>
<dbReference type="EMBL" id="CP035282">
    <property type="protein sequence ID" value="QAT63312.1"/>
    <property type="molecule type" value="Genomic_DNA"/>
</dbReference>
<evidence type="ECO:0000256" key="3">
    <source>
        <dbReference type="ARBA" id="ARBA00022840"/>
    </source>
</evidence>
<proteinExistence type="predicted"/>
<dbReference type="InterPro" id="IPR017871">
    <property type="entry name" value="ABC_transporter-like_CS"/>
</dbReference>